<dbReference type="PANTHER" id="PTHR48059:SF30">
    <property type="entry name" value="OS06G0587000 PROTEIN"/>
    <property type="match status" value="1"/>
</dbReference>
<reference evidence="5 7" key="1">
    <citation type="submission" date="2013-02" db="EMBL/GenBank/DDBJ databases">
        <title>The Genome Sequence of Enterococcus haemoperoxidus BAA-382.</title>
        <authorList>
            <consortium name="The Broad Institute Genome Sequencing Platform"/>
            <consortium name="The Broad Institute Genome Sequencing Center for Infectious Disease"/>
            <person name="Earl A.M."/>
            <person name="Gilmore M.S."/>
            <person name="Lebreton F."/>
            <person name="Walker B."/>
            <person name="Young S.K."/>
            <person name="Zeng Q."/>
            <person name="Gargeya S."/>
            <person name="Fitzgerald M."/>
            <person name="Haas B."/>
            <person name="Abouelleil A."/>
            <person name="Alvarado L."/>
            <person name="Arachchi H.M."/>
            <person name="Berlin A.M."/>
            <person name="Chapman S.B."/>
            <person name="Dewar J."/>
            <person name="Goldberg J."/>
            <person name="Griggs A."/>
            <person name="Gujja S."/>
            <person name="Hansen M."/>
            <person name="Howarth C."/>
            <person name="Imamovic A."/>
            <person name="Larimer J."/>
            <person name="McCowan C."/>
            <person name="Murphy C."/>
            <person name="Neiman D."/>
            <person name="Pearson M."/>
            <person name="Priest M."/>
            <person name="Roberts A."/>
            <person name="Saif S."/>
            <person name="Shea T."/>
            <person name="Sisk P."/>
            <person name="Sykes S."/>
            <person name="Wortman J."/>
            <person name="Nusbaum C."/>
            <person name="Birren B."/>
        </authorList>
    </citation>
    <scope>NUCLEOTIDE SEQUENCE [LARGE SCALE GENOMIC DNA]</scope>
    <source>
        <strain evidence="5 7">ATCC BAA-382</strain>
    </source>
</reference>
<dbReference type="PATRIC" id="fig|1158608.3.peg.2949"/>
<evidence type="ECO:0000256" key="4">
    <source>
        <dbReference type="SAM" id="SignalP"/>
    </source>
</evidence>
<evidence type="ECO:0000256" key="3">
    <source>
        <dbReference type="ARBA" id="ARBA00022737"/>
    </source>
</evidence>
<evidence type="ECO:0000256" key="1">
    <source>
        <dbReference type="ARBA" id="ARBA00004196"/>
    </source>
</evidence>
<name>R2QB98_9ENTE</name>
<keyword evidence="8" id="KW-1185">Reference proteome</keyword>
<keyword evidence="3" id="KW-0677">Repeat</keyword>
<dbReference type="RefSeq" id="WP_010763169.1">
    <property type="nucleotide sequence ID" value="NZ_KB946316.1"/>
</dbReference>
<feature type="signal peptide" evidence="4">
    <location>
        <begin position="1"/>
        <end position="30"/>
    </location>
</feature>
<dbReference type="eggNOG" id="COG4886">
    <property type="taxonomic scope" value="Bacteria"/>
</dbReference>
<evidence type="ECO:0000256" key="2">
    <source>
        <dbReference type="ARBA" id="ARBA00022614"/>
    </source>
</evidence>
<comment type="subcellular location">
    <subcellularLocation>
        <location evidence="1">Cell envelope</location>
    </subcellularLocation>
</comment>
<dbReference type="AlphaFoldDB" id="R2QB98"/>
<protein>
    <recommendedName>
        <fullName evidence="9">WxL domain-containing protein</fullName>
    </recommendedName>
</protein>
<organism evidence="5 7">
    <name type="scientific">Enterococcus haemoperoxidus ATCC BAA-382</name>
    <dbReference type="NCBI Taxonomy" id="1158608"/>
    <lineage>
        <taxon>Bacteria</taxon>
        <taxon>Bacillati</taxon>
        <taxon>Bacillota</taxon>
        <taxon>Bacilli</taxon>
        <taxon>Lactobacillales</taxon>
        <taxon>Enterococcaceae</taxon>
        <taxon>Enterococcus</taxon>
    </lineage>
</organism>
<sequence>MSKKRKLLPIIIFCFSFASLILFDVQQVVADDPLDYYTEIDNKGGIYGSIFHPDKPMIRPEYQGATWEDILKDVTDESGTPLFKGFGESNKKNYKVGDVVYYNNVGIYNKRKLSLKINYITGGNGGTADWKYIVYLNEDGSLSQKSAGIKEDVEGLMSYQLVYTDDKQVVKDVYLEFPQVIYIKQGGDRSPSFNTISKNGLKKVYLNLIAGGYTGTKLDFFVGENKKDEMLSMSLSTLYNERVPQNYVIVSDNNEAITIGAYSAFSYSPKFNIFSSSIEAPGTPSYSPPAVRGQSVKKGLAPEYNITQSLGSAYEKYYPEKLSIILEDKEAIFPTAELPSIQVFNRNGESITSKVKVQRLTTRKVVVELPDILLKELKSNSVTIKVKYNDLNLLKIMKYYDSSSDTFNIPLSASNIRKTGTEEVSSDTETGSSKLIPTISATPVEQTVWINSSTNDLDPTQLLKNIESSLPNDRVNIVGFTEEKVFNTVKKDSVQIKLQSQQLSQITKVVEVPINVIDEVVTTDFFENQPWIINNINSQLSPKKIGKDVYLSDLDKIKQINTDTTRPFPEQHIPKNIKYFQNLELLYLRNTKMIGTLPEELGQLRKMKDLRIFDNSLTGEIPKQLGNLKDLGYLILDRNGLTGTVPKELVDLPKLHTLYLEKNKLVGQLPDFRDNFKILIVSENQITHNSSTVPSFLKTAIKNDYAQTFIGEMKLIGKDKLAEISPDTTEIKPFDPVDSGYFSLMTSTQQLHAEHEFTIIDEETDEILYEGKADERVEIPYKKGIIYKVIMDHADKNPKNQWLVKTKIPELKLESVPSSMAFSIPLGRELTKPVQLTGNVSVFDNRDKGNWQLSMTPSALNSDAKTLKGTYSYIDSKGEHSIVTGQKVIIEKGQSDTENEVIPISNKWTDQKGLQFTLNGSNYLGKYQGSVTWTLEDVPN</sequence>
<evidence type="ECO:0008006" key="9">
    <source>
        <dbReference type="Google" id="ProtNLM"/>
    </source>
</evidence>
<accession>R2QB98</accession>
<comment type="caution">
    <text evidence="5">The sequence shown here is derived from an EMBL/GenBank/DDBJ whole genome shotgun (WGS) entry which is preliminary data.</text>
</comment>
<dbReference type="FunFam" id="3.80.10.10:FF:000041">
    <property type="entry name" value="LRR receptor-like serine/threonine-protein kinase ERECTA"/>
    <property type="match status" value="1"/>
</dbReference>
<proteinExistence type="predicted"/>
<evidence type="ECO:0000313" key="5">
    <source>
        <dbReference type="EMBL" id="EOH92493.1"/>
    </source>
</evidence>
<dbReference type="PANTHER" id="PTHR48059">
    <property type="entry name" value="POLYGALACTURONASE INHIBITOR 1"/>
    <property type="match status" value="1"/>
</dbReference>
<dbReference type="GO" id="GO:0030313">
    <property type="term" value="C:cell envelope"/>
    <property type="evidence" value="ECO:0007669"/>
    <property type="project" value="UniProtKB-SubCell"/>
</dbReference>
<reference evidence="6 8" key="2">
    <citation type="submission" date="2013-03" db="EMBL/GenBank/DDBJ databases">
        <title>The Genome Sequence of Enterococcus haemoperoxidus BAA-382 (PacBio/Illumina hybrid assembly).</title>
        <authorList>
            <consortium name="The Broad Institute Genomics Platform"/>
            <consortium name="The Broad Institute Genome Sequencing Center for Infectious Disease"/>
            <person name="Earl A."/>
            <person name="Russ C."/>
            <person name="Gilmore M."/>
            <person name="Surin D."/>
            <person name="Walker B."/>
            <person name="Young S."/>
            <person name="Zeng Q."/>
            <person name="Gargeya S."/>
            <person name="Fitzgerald M."/>
            <person name="Haas B."/>
            <person name="Abouelleil A."/>
            <person name="Allen A.W."/>
            <person name="Alvarado L."/>
            <person name="Arachchi H.M."/>
            <person name="Berlin A.M."/>
            <person name="Chapman S.B."/>
            <person name="Gainer-Dewar J."/>
            <person name="Goldberg J."/>
            <person name="Griggs A."/>
            <person name="Gujja S."/>
            <person name="Hansen M."/>
            <person name="Howarth C."/>
            <person name="Imamovic A."/>
            <person name="Ireland A."/>
            <person name="Larimer J."/>
            <person name="McCowan C."/>
            <person name="Murphy C."/>
            <person name="Pearson M."/>
            <person name="Poon T.W."/>
            <person name="Priest M."/>
            <person name="Roberts A."/>
            <person name="Saif S."/>
            <person name="Shea T."/>
            <person name="Sisk P."/>
            <person name="Sykes S."/>
            <person name="Wortman J."/>
            <person name="Nusbaum C."/>
            <person name="Birren B."/>
        </authorList>
    </citation>
    <scope>NUCLEOTIDE SEQUENCE [LARGE SCALE GENOMIC DNA]</scope>
    <source>
        <strain evidence="6 8">ATCC BAA-382</strain>
    </source>
</reference>
<evidence type="ECO:0000313" key="8">
    <source>
        <dbReference type="Proteomes" id="UP000014197"/>
    </source>
</evidence>
<dbReference type="EMBL" id="ASVY01000002">
    <property type="protein sequence ID" value="EOT61714.1"/>
    <property type="molecule type" value="Genomic_DNA"/>
</dbReference>
<dbReference type="Proteomes" id="UP000013858">
    <property type="component" value="Unassembled WGS sequence"/>
</dbReference>
<feature type="chain" id="PRO_5004364432" description="WxL domain-containing protein" evidence="4">
    <location>
        <begin position="31"/>
        <end position="940"/>
    </location>
</feature>
<dbReference type="OrthoDB" id="2193664at2"/>
<dbReference type="STRING" id="155618.RV06_GL001512"/>
<dbReference type="SUPFAM" id="SSF52058">
    <property type="entry name" value="L domain-like"/>
    <property type="match status" value="1"/>
</dbReference>
<dbReference type="InterPro" id="IPR032675">
    <property type="entry name" value="LRR_dom_sf"/>
</dbReference>
<dbReference type="EMBL" id="AJAR01000029">
    <property type="protein sequence ID" value="EOH92493.1"/>
    <property type="molecule type" value="Genomic_DNA"/>
</dbReference>
<keyword evidence="2" id="KW-0433">Leucine-rich repeat</keyword>
<keyword evidence="4" id="KW-0732">Signal</keyword>
<dbReference type="Proteomes" id="UP000014197">
    <property type="component" value="Unassembled WGS sequence"/>
</dbReference>
<evidence type="ECO:0000313" key="6">
    <source>
        <dbReference type="EMBL" id="EOT61714.1"/>
    </source>
</evidence>
<dbReference type="Gene3D" id="3.80.10.10">
    <property type="entry name" value="Ribonuclease Inhibitor"/>
    <property type="match status" value="1"/>
</dbReference>
<evidence type="ECO:0000313" key="7">
    <source>
        <dbReference type="Proteomes" id="UP000013858"/>
    </source>
</evidence>
<dbReference type="InterPro" id="IPR051848">
    <property type="entry name" value="PGIP"/>
</dbReference>
<gene>
    <name evidence="6" type="ORF">I583_00696</name>
    <name evidence="5" type="ORF">UAW_03013</name>
</gene>